<evidence type="ECO:0000313" key="2">
    <source>
        <dbReference type="EMBL" id="MQM05602.1"/>
    </source>
</evidence>
<accession>A0A843W6L8</accession>
<dbReference type="AlphaFoldDB" id="A0A843W6L8"/>
<keyword evidence="3" id="KW-1185">Reference proteome</keyword>
<reference evidence="2" key="1">
    <citation type="submission" date="2017-07" db="EMBL/GenBank/DDBJ databases">
        <title>Taro Niue Genome Assembly and Annotation.</title>
        <authorList>
            <person name="Atibalentja N."/>
            <person name="Keating K."/>
            <person name="Fields C.J."/>
        </authorList>
    </citation>
    <scope>NUCLEOTIDE SEQUENCE</scope>
    <source>
        <strain evidence="2">Niue_2</strain>
        <tissue evidence="2">Leaf</tissue>
    </source>
</reference>
<keyword evidence="1" id="KW-0732">Signal</keyword>
<comment type="caution">
    <text evidence="2">The sequence shown here is derived from an EMBL/GenBank/DDBJ whole genome shotgun (WGS) entry which is preliminary data.</text>
</comment>
<organism evidence="2 3">
    <name type="scientific">Colocasia esculenta</name>
    <name type="common">Wild taro</name>
    <name type="synonym">Arum esculentum</name>
    <dbReference type="NCBI Taxonomy" id="4460"/>
    <lineage>
        <taxon>Eukaryota</taxon>
        <taxon>Viridiplantae</taxon>
        <taxon>Streptophyta</taxon>
        <taxon>Embryophyta</taxon>
        <taxon>Tracheophyta</taxon>
        <taxon>Spermatophyta</taxon>
        <taxon>Magnoliopsida</taxon>
        <taxon>Liliopsida</taxon>
        <taxon>Araceae</taxon>
        <taxon>Aroideae</taxon>
        <taxon>Colocasieae</taxon>
        <taxon>Colocasia</taxon>
    </lineage>
</organism>
<sequence>MAHRVVLVGLHSCLTCSRGAAVGPFVRDYETEMLFLCCVVWVGYWPDQPVVSSRMVASFFPTRALPALVVAFVTYRLRLYLIKKSFSSLPMAAPMISGSVGGYSAEFMSPKEQERFTFVKTKICGNKAVDVHNLEKSGMSSLVEALRRMQWLDVVTFTKEKRLLEISQKFKSKQQQQQQKKQQQQSKQQ</sequence>
<gene>
    <name evidence="2" type="ORF">Taro_038414</name>
</gene>
<dbReference type="Proteomes" id="UP000652761">
    <property type="component" value="Unassembled WGS sequence"/>
</dbReference>
<proteinExistence type="predicted"/>
<dbReference type="EMBL" id="NMUH01003443">
    <property type="protein sequence ID" value="MQM05602.1"/>
    <property type="molecule type" value="Genomic_DNA"/>
</dbReference>
<name>A0A843W6L8_COLES</name>
<evidence type="ECO:0000256" key="1">
    <source>
        <dbReference type="SAM" id="SignalP"/>
    </source>
</evidence>
<feature type="chain" id="PRO_5032357423" evidence="1">
    <location>
        <begin position="22"/>
        <end position="189"/>
    </location>
</feature>
<feature type="signal peptide" evidence="1">
    <location>
        <begin position="1"/>
        <end position="21"/>
    </location>
</feature>
<protein>
    <submittedName>
        <fullName evidence="2">Uncharacterized protein</fullName>
    </submittedName>
</protein>
<evidence type="ECO:0000313" key="3">
    <source>
        <dbReference type="Proteomes" id="UP000652761"/>
    </source>
</evidence>